<evidence type="ECO:0000313" key="2">
    <source>
        <dbReference type="EMBL" id="UOQ47768.1"/>
    </source>
</evidence>
<dbReference type="Proteomes" id="UP000831782">
    <property type="component" value="Chromosome"/>
</dbReference>
<sequence length="79" mass="8944">MKNFLTIGLFGWFLKLVFAEAVVLGIVWLLNATLGLSISIILIGSVVFALFFLELIYSLLVINTGKEIFDDMEKEFDRL</sequence>
<evidence type="ECO:0000313" key="3">
    <source>
        <dbReference type="Proteomes" id="UP000831782"/>
    </source>
</evidence>
<gene>
    <name evidence="2" type="ORF">MUN88_17195</name>
</gene>
<keyword evidence="1" id="KW-0812">Transmembrane</keyword>
<protein>
    <recommendedName>
        <fullName evidence="4">DUF4282 domain-containing protein</fullName>
    </recommendedName>
</protein>
<organism evidence="2 3">
    <name type="scientific">Gracilibacillus caseinilyticus</name>
    <dbReference type="NCBI Taxonomy" id="2932256"/>
    <lineage>
        <taxon>Bacteria</taxon>
        <taxon>Bacillati</taxon>
        <taxon>Bacillota</taxon>
        <taxon>Bacilli</taxon>
        <taxon>Bacillales</taxon>
        <taxon>Bacillaceae</taxon>
        <taxon>Gracilibacillus</taxon>
    </lineage>
</organism>
<name>A0ABY4ETM9_9BACI</name>
<accession>A0ABY4ETM9</accession>
<feature type="transmembrane region" description="Helical" evidence="1">
    <location>
        <begin position="35"/>
        <end position="62"/>
    </location>
</feature>
<keyword evidence="3" id="KW-1185">Reference proteome</keyword>
<evidence type="ECO:0000256" key="1">
    <source>
        <dbReference type="SAM" id="Phobius"/>
    </source>
</evidence>
<dbReference type="RefSeq" id="WP_244717233.1">
    <property type="nucleotide sequence ID" value="NZ_CP095072.1"/>
</dbReference>
<evidence type="ECO:0008006" key="4">
    <source>
        <dbReference type="Google" id="ProtNLM"/>
    </source>
</evidence>
<dbReference type="EMBL" id="CP095072">
    <property type="protein sequence ID" value="UOQ47768.1"/>
    <property type="molecule type" value="Genomic_DNA"/>
</dbReference>
<keyword evidence="1" id="KW-1133">Transmembrane helix</keyword>
<proteinExistence type="predicted"/>
<reference evidence="2 3" key="1">
    <citation type="submission" date="2022-04" db="EMBL/GenBank/DDBJ databases">
        <title>Gracilibacillus sp. isolated from saltern.</title>
        <authorList>
            <person name="Won M."/>
            <person name="Lee C.-M."/>
            <person name="Woen H.-Y."/>
            <person name="Kwon S.-W."/>
        </authorList>
    </citation>
    <scope>NUCLEOTIDE SEQUENCE [LARGE SCALE GENOMIC DNA]</scope>
    <source>
        <strain evidence="2 3">SSWR10-1</strain>
    </source>
</reference>
<keyword evidence="1" id="KW-0472">Membrane</keyword>